<dbReference type="RefSeq" id="WP_374345275.1">
    <property type="nucleotide sequence ID" value="NZ_JBHTLQ010000050.1"/>
</dbReference>
<reference evidence="5" key="1">
    <citation type="journal article" date="2019" name="Int. J. Syst. Evol. Microbiol.">
        <title>The Global Catalogue of Microorganisms (GCM) 10K type strain sequencing project: providing services to taxonomists for standard genome sequencing and annotation.</title>
        <authorList>
            <consortium name="The Broad Institute Genomics Platform"/>
            <consortium name="The Broad Institute Genome Sequencing Center for Infectious Disease"/>
            <person name="Wu L."/>
            <person name="Ma J."/>
        </authorList>
    </citation>
    <scope>NUCLEOTIDE SEQUENCE [LARGE SCALE GENOMIC DNA]</scope>
    <source>
        <strain evidence="5">CCUG 55074</strain>
    </source>
</reference>
<evidence type="ECO:0000256" key="2">
    <source>
        <dbReference type="PROSITE-ProRule" id="PRU00335"/>
    </source>
</evidence>
<dbReference type="InterPro" id="IPR001647">
    <property type="entry name" value="HTH_TetR"/>
</dbReference>
<dbReference type="PANTHER" id="PTHR30055">
    <property type="entry name" value="HTH-TYPE TRANSCRIPTIONAL REGULATOR RUTR"/>
    <property type="match status" value="1"/>
</dbReference>
<accession>A0ABW3T5S3</accession>
<dbReference type="Gene3D" id="1.10.357.10">
    <property type="entry name" value="Tetracycline Repressor, domain 2"/>
    <property type="match status" value="1"/>
</dbReference>
<evidence type="ECO:0000256" key="1">
    <source>
        <dbReference type="ARBA" id="ARBA00023125"/>
    </source>
</evidence>
<keyword evidence="5" id="KW-1185">Reference proteome</keyword>
<dbReference type="PROSITE" id="PS50977">
    <property type="entry name" value="HTH_TETR_2"/>
    <property type="match status" value="1"/>
</dbReference>
<keyword evidence="1 2" id="KW-0238">DNA-binding</keyword>
<gene>
    <name evidence="4" type="ORF">ACFQ27_16945</name>
</gene>
<dbReference type="Pfam" id="PF00440">
    <property type="entry name" value="TetR_N"/>
    <property type="match status" value="1"/>
</dbReference>
<proteinExistence type="predicted"/>
<organism evidence="4 5">
    <name type="scientific">Phenylobacterium conjunctum</name>
    <dbReference type="NCBI Taxonomy" id="1298959"/>
    <lineage>
        <taxon>Bacteria</taxon>
        <taxon>Pseudomonadati</taxon>
        <taxon>Pseudomonadota</taxon>
        <taxon>Alphaproteobacteria</taxon>
        <taxon>Caulobacterales</taxon>
        <taxon>Caulobacteraceae</taxon>
        <taxon>Phenylobacterium</taxon>
    </lineage>
</organism>
<name>A0ABW3T5S3_9CAUL</name>
<dbReference type="PANTHER" id="PTHR30055:SF226">
    <property type="entry name" value="HTH-TYPE TRANSCRIPTIONAL REGULATOR PKSA"/>
    <property type="match status" value="1"/>
</dbReference>
<feature type="DNA-binding region" description="H-T-H motif" evidence="2">
    <location>
        <begin position="44"/>
        <end position="63"/>
    </location>
</feature>
<dbReference type="InterPro" id="IPR009057">
    <property type="entry name" value="Homeodomain-like_sf"/>
</dbReference>
<sequence length="222" mass="24758">MADTLPQAIKTPRRSQAERTAAMRARLIDAAITCLNRLGYSATTLATIAEEAGVSRGGMLHQFPTKVDLMLAVVAYASGYDDRPQAPRPHNDDVDLRADYIDQTDKVWRAQMTPPVKAKLDIMVAARSDPQLAAQLPSMFNAIEARRRQFMIDFARELGIEDDAAIEDMVTLHMAAMRGLSIEMLLTDDPERIERAYVLLKRYKQDLVDRLLSEAAQARATA</sequence>
<protein>
    <submittedName>
        <fullName evidence="4">TetR/AcrR family transcriptional regulator</fullName>
    </submittedName>
</protein>
<evidence type="ECO:0000313" key="4">
    <source>
        <dbReference type="EMBL" id="MFD1192277.1"/>
    </source>
</evidence>
<feature type="domain" description="HTH tetR-type" evidence="3">
    <location>
        <begin position="21"/>
        <end position="81"/>
    </location>
</feature>
<evidence type="ECO:0000259" key="3">
    <source>
        <dbReference type="PROSITE" id="PS50977"/>
    </source>
</evidence>
<dbReference type="PRINTS" id="PR00455">
    <property type="entry name" value="HTHTETR"/>
</dbReference>
<dbReference type="Proteomes" id="UP001597216">
    <property type="component" value="Unassembled WGS sequence"/>
</dbReference>
<evidence type="ECO:0000313" key="5">
    <source>
        <dbReference type="Proteomes" id="UP001597216"/>
    </source>
</evidence>
<dbReference type="SUPFAM" id="SSF46689">
    <property type="entry name" value="Homeodomain-like"/>
    <property type="match status" value="1"/>
</dbReference>
<dbReference type="InterPro" id="IPR050109">
    <property type="entry name" value="HTH-type_TetR-like_transc_reg"/>
</dbReference>
<comment type="caution">
    <text evidence="4">The sequence shown here is derived from an EMBL/GenBank/DDBJ whole genome shotgun (WGS) entry which is preliminary data.</text>
</comment>
<dbReference type="EMBL" id="JBHTLQ010000050">
    <property type="protein sequence ID" value="MFD1192277.1"/>
    <property type="molecule type" value="Genomic_DNA"/>
</dbReference>